<dbReference type="Proteomes" id="UP001626536">
    <property type="component" value="Chromosome"/>
</dbReference>
<dbReference type="PROSITE" id="PS51352">
    <property type="entry name" value="THIOREDOXIN_2"/>
    <property type="match status" value="1"/>
</dbReference>
<dbReference type="PROSITE" id="PS51318">
    <property type="entry name" value="TAT"/>
    <property type="match status" value="1"/>
</dbReference>
<dbReference type="InterPro" id="IPR036249">
    <property type="entry name" value="Thioredoxin-like_sf"/>
</dbReference>
<evidence type="ECO:0000313" key="5">
    <source>
        <dbReference type="Proteomes" id="UP001626536"/>
    </source>
</evidence>
<evidence type="ECO:0000259" key="3">
    <source>
        <dbReference type="PROSITE" id="PS51352"/>
    </source>
</evidence>
<dbReference type="PANTHER" id="PTHR13887">
    <property type="entry name" value="GLUTATHIONE S-TRANSFERASE KAPPA"/>
    <property type="match status" value="1"/>
</dbReference>
<protein>
    <submittedName>
        <fullName evidence="4">DsbA family protein</fullName>
    </submittedName>
</protein>
<dbReference type="Gene3D" id="3.40.30.10">
    <property type="entry name" value="Glutaredoxin"/>
    <property type="match status" value="1"/>
</dbReference>
<comment type="similarity">
    <text evidence="2">Belongs to the thioredoxin family. DsbA subfamily.</text>
</comment>
<organism evidence="4 5">
    <name type="scientific">Methylocapsa polymorpha</name>
    <dbReference type="NCBI Taxonomy" id="3080828"/>
    <lineage>
        <taxon>Bacteria</taxon>
        <taxon>Pseudomonadati</taxon>
        <taxon>Pseudomonadota</taxon>
        <taxon>Alphaproteobacteria</taxon>
        <taxon>Hyphomicrobiales</taxon>
        <taxon>Beijerinckiaceae</taxon>
        <taxon>Methylocapsa</taxon>
    </lineage>
</organism>
<dbReference type="SUPFAM" id="SSF52833">
    <property type="entry name" value="Thioredoxin-like"/>
    <property type="match status" value="1"/>
</dbReference>
<sequence length="230" mass="24838">MRSPNKSPASLKSRRKFLEIAAAAGLTAAGIFAAVADLREPALAQGASAPVDQLMAGEALPDVVLGKSDAPVTIVEYASMTCSHCAAFHATTYPELKRKYIDAGKVRFILREFPLDPLATAGFMLARCAGDDKRTAIVDLLFAQQKNWAFTEKPVESLANLVKQAGVTQEAFEACLKNQDLYDKINKVRDHAAEKFGVNATPTFFINGKKQTGEVTPEALDKLLEPLLKG</sequence>
<dbReference type="PANTHER" id="PTHR13887:SF56">
    <property type="entry name" value="THIOREDOXIN-LIKE REDUCTASE RV2466C"/>
    <property type="match status" value="1"/>
</dbReference>
<reference evidence="4 5" key="1">
    <citation type="submission" date="2023-10" db="EMBL/GenBank/DDBJ databases">
        <title>Novel methanotroph of the genus Methylocapsa from a subarctic wetland.</title>
        <authorList>
            <person name="Belova S.E."/>
            <person name="Oshkin I.Y."/>
            <person name="Miroshnikov K."/>
            <person name="Dedysh S.N."/>
        </authorList>
    </citation>
    <scope>NUCLEOTIDE SEQUENCE [LARGE SCALE GENOMIC DNA]</scope>
    <source>
        <strain evidence="4 5">RX1</strain>
    </source>
</reference>
<evidence type="ECO:0000313" key="4">
    <source>
        <dbReference type="EMBL" id="WOJ88863.1"/>
    </source>
</evidence>
<dbReference type="EMBL" id="CP136862">
    <property type="protein sequence ID" value="WOJ88863.1"/>
    <property type="molecule type" value="Genomic_DNA"/>
</dbReference>
<dbReference type="InterPro" id="IPR006311">
    <property type="entry name" value="TAT_signal"/>
</dbReference>
<comment type="function">
    <text evidence="1">May be required for disulfide bond formation in some proteins.</text>
</comment>
<feature type="domain" description="Thioredoxin" evidence="3">
    <location>
        <begin position="27"/>
        <end position="229"/>
    </location>
</feature>
<gene>
    <name evidence="4" type="ORF">RZS28_13740</name>
</gene>
<evidence type="ECO:0000256" key="1">
    <source>
        <dbReference type="ARBA" id="ARBA00003565"/>
    </source>
</evidence>
<name>A0ABZ0HQE2_9HYPH</name>
<dbReference type="Pfam" id="PF13462">
    <property type="entry name" value="Thioredoxin_4"/>
    <property type="match status" value="1"/>
</dbReference>
<proteinExistence type="inferred from homology"/>
<dbReference type="InterPro" id="IPR012336">
    <property type="entry name" value="Thioredoxin-like_fold"/>
</dbReference>
<dbReference type="InterPro" id="IPR013766">
    <property type="entry name" value="Thioredoxin_domain"/>
</dbReference>
<accession>A0ABZ0HQE2</accession>
<keyword evidence="5" id="KW-1185">Reference proteome</keyword>
<dbReference type="RefSeq" id="WP_407338300.1">
    <property type="nucleotide sequence ID" value="NZ_CP136862.1"/>
</dbReference>
<evidence type="ECO:0000256" key="2">
    <source>
        <dbReference type="ARBA" id="ARBA00005791"/>
    </source>
</evidence>